<keyword evidence="2" id="KW-1185">Reference proteome</keyword>
<dbReference type="EMBL" id="BPQB01000012">
    <property type="protein sequence ID" value="GJE89334.1"/>
    <property type="molecule type" value="Genomic_DNA"/>
</dbReference>
<dbReference type="AlphaFoldDB" id="A0A9P3LC95"/>
<sequence>MTRYRGCLRTPGEAGLKRQAQTPHVDFSLNPDVFCVGQFARERFLLRTDRTGRTVAGRRGRELGLDKWRSVVIVLDDQDCQSCMMFPAGCVSNFEVPRYEAVSTRGLLAACQVVSRGGCAGPAAKFSTYVLSAGSHLPSPAQQGLAGRRSMSGLDRCVPSGADECKARTHDKPDGRFMLYRLL</sequence>
<accession>A0A9P3LC95</accession>
<protein>
    <submittedName>
        <fullName evidence="1">Uncharacterized protein</fullName>
    </submittedName>
</protein>
<evidence type="ECO:0000313" key="1">
    <source>
        <dbReference type="EMBL" id="GJE89334.1"/>
    </source>
</evidence>
<comment type="caution">
    <text evidence="1">The sequence shown here is derived from an EMBL/GenBank/DDBJ whole genome shotgun (WGS) entry which is preliminary data.</text>
</comment>
<gene>
    <name evidence="1" type="ORF">PsYK624_054330</name>
</gene>
<name>A0A9P3LC95_9APHY</name>
<reference evidence="1 2" key="1">
    <citation type="submission" date="2021-08" db="EMBL/GenBank/DDBJ databases">
        <title>Draft Genome Sequence of Phanerochaete sordida strain YK-624.</title>
        <authorList>
            <person name="Mori T."/>
            <person name="Dohra H."/>
            <person name="Suzuki T."/>
            <person name="Kawagishi H."/>
            <person name="Hirai H."/>
        </authorList>
    </citation>
    <scope>NUCLEOTIDE SEQUENCE [LARGE SCALE GENOMIC DNA]</scope>
    <source>
        <strain evidence="1 2">YK-624</strain>
    </source>
</reference>
<organism evidence="1 2">
    <name type="scientific">Phanerochaete sordida</name>
    <dbReference type="NCBI Taxonomy" id="48140"/>
    <lineage>
        <taxon>Eukaryota</taxon>
        <taxon>Fungi</taxon>
        <taxon>Dikarya</taxon>
        <taxon>Basidiomycota</taxon>
        <taxon>Agaricomycotina</taxon>
        <taxon>Agaricomycetes</taxon>
        <taxon>Polyporales</taxon>
        <taxon>Phanerochaetaceae</taxon>
        <taxon>Phanerochaete</taxon>
    </lineage>
</organism>
<evidence type="ECO:0000313" key="2">
    <source>
        <dbReference type="Proteomes" id="UP000703269"/>
    </source>
</evidence>
<proteinExistence type="predicted"/>
<dbReference type="Proteomes" id="UP000703269">
    <property type="component" value="Unassembled WGS sequence"/>
</dbReference>